<dbReference type="Pfam" id="PF09982">
    <property type="entry name" value="LpxR"/>
    <property type="match status" value="1"/>
</dbReference>
<sequence>MKKTSFILFVFATINNFSQQKFSKEISFITENDLYTSVKNDRYYTNGMFLSYKYLSKCKKENLEKRIFEWSIGHKMYSPYKAIVISKEEQDRPFAAYLYGSFGLNRIYKNNQNFKTSVQLGVLGTYAYGKELQDFIHNIYGFREAVGWKYQVKNALALNFNFEFNRHLLKDNSNHLDVSWVNSAKIGTVFTNFSTGFYGRIGFKSLQNLVNSIAFNSNFNNVNTSYFSEVESFFFIKPSIRYALYDATLQGSFLNKNSEVTNELEPLVFGLEIGLKFTSNRFNFGYTFNFNSNKSKGLRFNNGHKYGSINMAYLLK</sequence>
<dbReference type="InterPro" id="IPR037107">
    <property type="entry name" value="Put_OMP_sf"/>
</dbReference>
<evidence type="ECO:0000313" key="2">
    <source>
        <dbReference type="Proteomes" id="UP000663920"/>
    </source>
</evidence>
<accession>A0A975CPI0</accession>
<proteinExistence type="predicted"/>
<dbReference type="EMBL" id="CP071869">
    <property type="protein sequence ID" value="QTE22867.1"/>
    <property type="molecule type" value="Genomic_DNA"/>
</dbReference>
<gene>
    <name evidence="1" type="ORF">J3359_00920</name>
</gene>
<name>A0A975CPI0_9FLAO</name>
<dbReference type="RefSeq" id="WP_208078849.1">
    <property type="nucleotide sequence ID" value="NZ_CP071869.1"/>
</dbReference>
<dbReference type="KEGG" id="pcea:J3359_00920"/>
<protein>
    <submittedName>
        <fullName evidence="1">Lipid A deacylase LpxR family protein</fullName>
    </submittedName>
</protein>
<dbReference type="AlphaFoldDB" id="A0A975CPI0"/>
<reference evidence="1 2" key="1">
    <citation type="submission" date="2021-03" db="EMBL/GenBank/DDBJ databases">
        <title>Complete genome of Polaribacter_sp.SM13.</title>
        <authorList>
            <person name="Jeong S.W."/>
            <person name="Bae J.W."/>
        </authorList>
    </citation>
    <scope>NUCLEOTIDE SEQUENCE [LARGE SCALE GENOMIC DNA]</scope>
    <source>
        <strain evidence="1 2">SM13</strain>
    </source>
</reference>
<organism evidence="1 2">
    <name type="scientific">Polaribacter cellanae</name>
    <dbReference type="NCBI Taxonomy" id="2818493"/>
    <lineage>
        <taxon>Bacteria</taxon>
        <taxon>Pseudomonadati</taxon>
        <taxon>Bacteroidota</taxon>
        <taxon>Flavobacteriia</taxon>
        <taxon>Flavobacteriales</taxon>
        <taxon>Flavobacteriaceae</taxon>
    </lineage>
</organism>
<dbReference type="Proteomes" id="UP000663920">
    <property type="component" value="Chromosome"/>
</dbReference>
<dbReference type="Gene3D" id="2.40.128.140">
    <property type="entry name" value="Outer membrane protein"/>
    <property type="match status" value="1"/>
</dbReference>
<evidence type="ECO:0000313" key="1">
    <source>
        <dbReference type="EMBL" id="QTE22867.1"/>
    </source>
</evidence>
<dbReference type="InterPro" id="IPR018707">
    <property type="entry name" value="LpxR"/>
</dbReference>
<keyword evidence="2" id="KW-1185">Reference proteome</keyword>